<name>A0A918FTN4_9ACTN</name>
<dbReference type="Pfam" id="PF00931">
    <property type="entry name" value="NB-ARC"/>
    <property type="match status" value="1"/>
</dbReference>
<accession>A0A918FTN4</accession>
<dbReference type="InterPro" id="IPR036388">
    <property type="entry name" value="WH-like_DNA-bd_sf"/>
</dbReference>
<keyword evidence="3" id="KW-0902">Two-component regulatory system</keyword>
<evidence type="ECO:0000256" key="8">
    <source>
        <dbReference type="SAM" id="MobiDB-lite"/>
    </source>
</evidence>
<proteinExistence type="inferred from homology"/>
<dbReference type="Gene3D" id="1.10.8.430">
    <property type="entry name" value="Helical domain of apoptotic protease-activating factors"/>
    <property type="match status" value="1"/>
</dbReference>
<dbReference type="GO" id="GO:0003677">
    <property type="term" value="F:DNA binding"/>
    <property type="evidence" value="ECO:0007669"/>
    <property type="project" value="UniProtKB-UniRule"/>
</dbReference>
<evidence type="ECO:0000313" key="11">
    <source>
        <dbReference type="Proteomes" id="UP000606194"/>
    </source>
</evidence>
<dbReference type="Gene3D" id="1.10.10.10">
    <property type="entry name" value="Winged helix-like DNA-binding domain superfamily/Winged helix DNA-binding domain"/>
    <property type="match status" value="1"/>
</dbReference>
<dbReference type="SMART" id="SM00862">
    <property type="entry name" value="Trans_reg_C"/>
    <property type="match status" value="1"/>
</dbReference>
<reference evidence="10" key="1">
    <citation type="journal article" date="2014" name="Int. J. Syst. Evol. Microbiol.">
        <title>Complete genome sequence of Corynebacterium casei LMG S-19264T (=DSM 44701T), isolated from a smear-ripened cheese.</title>
        <authorList>
            <consortium name="US DOE Joint Genome Institute (JGI-PGF)"/>
            <person name="Walter F."/>
            <person name="Albersmeier A."/>
            <person name="Kalinowski J."/>
            <person name="Ruckert C."/>
        </authorList>
    </citation>
    <scope>NUCLEOTIDE SEQUENCE</scope>
    <source>
        <strain evidence="10">JCM 4386</strain>
    </source>
</reference>
<evidence type="ECO:0000313" key="10">
    <source>
        <dbReference type="EMBL" id="GGR76817.1"/>
    </source>
</evidence>
<protein>
    <recommendedName>
        <fullName evidence="9">OmpR/PhoB-type domain-containing protein</fullName>
    </recommendedName>
</protein>
<dbReference type="SUPFAM" id="SSF48452">
    <property type="entry name" value="TPR-like"/>
    <property type="match status" value="1"/>
</dbReference>
<dbReference type="Gene3D" id="3.40.50.300">
    <property type="entry name" value="P-loop containing nucleotide triphosphate hydrolases"/>
    <property type="match status" value="1"/>
</dbReference>
<dbReference type="SUPFAM" id="SSF52540">
    <property type="entry name" value="P-loop containing nucleoside triphosphate hydrolases"/>
    <property type="match status" value="1"/>
</dbReference>
<dbReference type="Gene3D" id="1.25.40.10">
    <property type="entry name" value="Tetratricopeptide repeat domain"/>
    <property type="match status" value="1"/>
</dbReference>
<dbReference type="InterPro" id="IPR011990">
    <property type="entry name" value="TPR-like_helical_dom_sf"/>
</dbReference>
<dbReference type="SMART" id="SM01043">
    <property type="entry name" value="BTAD"/>
    <property type="match status" value="1"/>
</dbReference>
<dbReference type="InterPro" id="IPR016032">
    <property type="entry name" value="Sig_transdc_resp-reg_C-effctor"/>
</dbReference>
<dbReference type="GO" id="GO:0043531">
    <property type="term" value="F:ADP binding"/>
    <property type="evidence" value="ECO:0007669"/>
    <property type="project" value="InterPro"/>
</dbReference>
<evidence type="ECO:0000256" key="3">
    <source>
        <dbReference type="ARBA" id="ARBA00023012"/>
    </source>
</evidence>
<feature type="region of interest" description="Disordered" evidence="8">
    <location>
        <begin position="245"/>
        <end position="267"/>
    </location>
</feature>
<dbReference type="InterPro" id="IPR005158">
    <property type="entry name" value="BTAD"/>
</dbReference>
<evidence type="ECO:0000256" key="6">
    <source>
        <dbReference type="ARBA" id="ARBA00023163"/>
    </source>
</evidence>
<evidence type="ECO:0000256" key="2">
    <source>
        <dbReference type="ARBA" id="ARBA00022737"/>
    </source>
</evidence>
<keyword evidence="4" id="KW-0805">Transcription regulation</keyword>
<dbReference type="PROSITE" id="PS51755">
    <property type="entry name" value="OMPR_PHOB"/>
    <property type="match status" value="1"/>
</dbReference>
<keyword evidence="2" id="KW-0677">Repeat</keyword>
<organism evidence="10 11">
    <name type="scientific">Streptomyces humidus</name>
    <dbReference type="NCBI Taxonomy" id="52259"/>
    <lineage>
        <taxon>Bacteria</taxon>
        <taxon>Bacillati</taxon>
        <taxon>Actinomycetota</taxon>
        <taxon>Actinomycetes</taxon>
        <taxon>Kitasatosporales</taxon>
        <taxon>Streptomycetaceae</taxon>
        <taxon>Streptomyces</taxon>
    </lineage>
</organism>
<dbReference type="InterPro" id="IPR051677">
    <property type="entry name" value="AfsR-DnrI-RedD_regulator"/>
</dbReference>
<evidence type="ECO:0000259" key="9">
    <source>
        <dbReference type="PROSITE" id="PS51755"/>
    </source>
</evidence>
<evidence type="ECO:0000256" key="1">
    <source>
        <dbReference type="ARBA" id="ARBA00005820"/>
    </source>
</evidence>
<evidence type="ECO:0000256" key="7">
    <source>
        <dbReference type="PROSITE-ProRule" id="PRU01091"/>
    </source>
</evidence>
<evidence type="ECO:0000256" key="5">
    <source>
        <dbReference type="ARBA" id="ARBA00023125"/>
    </source>
</evidence>
<keyword evidence="6" id="KW-0804">Transcription</keyword>
<dbReference type="RefSeq" id="WP_190148451.1">
    <property type="nucleotide sequence ID" value="NZ_BMTL01000005.1"/>
</dbReference>
<keyword evidence="5 7" id="KW-0238">DNA-binding</keyword>
<comment type="caution">
    <text evidence="10">The sequence shown here is derived from an EMBL/GenBank/DDBJ whole genome shotgun (WGS) entry which is preliminary data.</text>
</comment>
<feature type="region of interest" description="Disordered" evidence="8">
    <location>
        <begin position="604"/>
        <end position="640"/>
    </location>
</feature>
<dbReference type="SUPFAM" id="SSF46894">
    <property type="entry name" value="C-terminal effector domain of the bipartite response regulators"/>
    <property type="match status" value="1"/>
</dbReference>
<feature type="domain" description="OmpR/PhoB-type" evidence="9">
    <location>
        <begin position="1"/>
        <end position="92"/>
    </location>
</feature>
<dbReference type="PANTHER" id="PTHR35807:SF1">
    <property type="entry name" value="TRANSCRIPTIONAL REGULATOR REDD"/>
    <property type="match status" value="1"/>
</dbReference>
<dbReference type="PRINTS" id="PR00364">
    <property type="entry name" value="DISEASERSIST"/>
</dbReference>
<dbReference type="InterPro" id="IPR002182">
    <property type="entry name" value="NB-ARC"/>
</dbReference>
<keyword evidence="11" id="KW-1185">Reference proteome</keyword>
<gene>
    <name evidence="10" type="ORF">GCM10010269_15030</name>
</gene>
<reference evidence="10" key="2">
    <citation type="submission" date="2020-09" db="EMBL/GenBank/DDBJ databases">
        <authorList>
            <person name="Sun Q."/>
            <person name="Ohkuma M."/>
        </authorList>
    </citation>
    <scope>NUCLEOTIDE SEQUENCE</scope>
    <source>
        <strain evidence="10">JCM 4386</strain>
    </source>
</reference>
<dbReference type="Proteomes" id="UP000606194">
    <property type="component" value="Unassembled WGS sequence"/>
</dbReference>
<dbReference type="Pfam" id="PF00486">
    <property type="entry name" value="Trans_reg_C"/>
    <property type="match status" value="1"/>
</dbReference>
<dbReference type="InterPro" id="IPR001867">
    <property type="entry name" value="OmpR/PhoB-type_DNA-bd"/>
</dbReference>
<dbReference type="PANTHER" id="PTHR35807">
    <property type="entry name" value="TRANSCRIPTIONAL REGULATOR REDD-RELATED"/>
    <property type="match status" value="1"/>
</dbReference>
<dbReference type="InterPro" id="IPR042197">
    <property type="entry name" value="Apaf_helical"/>
</dbReference>
<sequence length="640" mass="68760">MEISLLGPLVVRSGGHELRVSAPRQRVVLAALVLNANRLVPVRTLARFVWDGTPPPSATATIRTYVMRLRQCLGPHGGSRIVTRAPGYLIEMEEDETDLGRLQAHRRTAQSLVEGGALPQAAEHLRAALDLWRHEPLMDVPSHTLQELEGCHLEKLYLQTLTWRVDLDLALGRHAEILPELWRLGREHPLHEGLIGRLMLALSRSGQQTEALDLFRRTRSALVDQLGAEPGGELRAVQQRILRVEDEPEQPSARRQDPPALWSDGRPRWPVPAQLPAVAAGFTARGRELARLEGLLDCAPAAETRTTVALTGGGGLGKTALAVQAAHQVRDRFPDGQLFVELEGSSGRPVDSGEILARLLAGLGVPDTAVPASHAGRIALFRSLTDGRRMLIVLDDAANAAQVRPFVPGAGGSRVLVTSRDRLTDLEGAHTTALEPLSEAGALELLGRIVGRRRTEREPGAARQVAAECAGLPLAVRIIGSRISARPRRELADVARRLADERRLLDELEVGDLAVRPVLESAYAATRERTVAGVGLGAAFRVLGAEADASFGRETAAALLGCSPDGAQDVLDALVDANLLRERDHGRYLMDRLARTYARERTRVEGPAAGTARTGSGPRVLPAVGPGAGTRVAAHAGGSR</sequence>
<dbReference type="GO" id="GO:0006355">
    <property type="term" value="P:regulation of DNA-templated transcription"/>
    <property type="evidence" value="ECO:0007669"/>
    <property type="project" value="InterPro"/>
</dbReference>
<dbReference type="CDD" id="cd15831">
    <property type="entry name" value="BTAD"/>
    <property type="match status" value="1"/>
</dbReference>
<dbReference type="InterPro" id="IPR027417">
    <property type="entry name" value="P-loop_NTPase"/>
</dbReference>
<dbReference type="Pfam" id="PF03704">
    <property type="entry name" value="BTAD"/>
    <property type="match status" value="1"/>
</dbReference>
<evidence type="ECO:0000256" key="4">
    <source>
        <dbReference type="ARBA" id="ARBA00023015"/>
    </source>
</evidence>
<dbReference type="AlphaFoldDB" id="A0A918FTN4"/>
<dbReference type="GO" id="GO:0000160">
    <property type="term" value="P:phosphorelay signal transduction system"/>
    <property type="evidence" value="ECO:0007669"/>
    <property type="project" value="UniProtKB-KW"/>
</dbReference>
<feature type="DNA-binding region" description="OmpR/PhoB-type" evidence="7">
    <location>
        <begin position="1"/>
        <end position="92"/>
    </location>
</feature>
<dbReference type="EMBL" id="BMTL01000005">
    <property type="protein sequence ID" value="GGR76817.1"/>
    <property type="molecule type" value="Genomic_DNA"/>
</dbReference>
<comment type="similarity">
    <text evidence="1">Belongs to the AfsR/DnrI/RedD regulatory family.</text>
</comment>